<dbReference type="GO" id="GO:0016740">
    <property type="term" value="F:transferase activity"/>
    <property type="evidence" value="ECO:0007669"/>
    <property type="project" value="UniProtKB-KW"/>
</dbReference>
<evidence type="ECO:0000259" key="1">
    <source>
        <dbReference type="Pfam" id="PF13439"/>
    </source>
</evidence>
<gene>
    <name evidence="2" type="ORF">GCM10007933_04620</name>
</gene>
<dbReference type="Proteomes" id="UP001157167">
    <property type="component" value="Unassembled WGS sequence"/>
</dbReference>
<dbReference type="NCBIfam" id="TIGR03088">
    <property type="entry name" value="stp2"/>
    <property type="match status" value="1"/>
</dbReference>
<dbReference type="Pfam" id="PF13439">
    <property type="entry name" value="Glyco_transf_4"/>
    <property type="match status" value="1"/>
</dbReference>
<keyword evidence="3" id="KW-1185">Reference proteome</keyword>
<dbReference type="EMBL" id="BSPX01000003">
    <property type="protein sequence ID" value="GLT21010.1"/>
    <property type="molecule type" value="Genomic_DNA"/>
</dbReference>
<dbReference type="PANTHER" id="PTHR12526">
    <property type="entry name" value="GLYCOSYLTRANSFERASE"/>
    <property type="match status" value="1"/>
</dbReference>
<keyword evidence="2" id="KW-0808">Transferase</keyword>
<name>A0ABQ6F640_9RHOO</name>
<feature type="domain" description="Glycosyltransferase subfamily 4-like N-terminal" evidence="1">
    <location>
        <begin position="26"/>
        <end position="187"/>
    </location>
</feature>
<dbReference type="SUPFAM" id="SSF53756">
    <property type="entry name" value="UDP-Glycosyltransferase/glycogen phosphorylase"/>
    <property type="match status" value="1"/>
</dbReference>
<sequence>MARNDCLDFMNDPRPLVIHVVYSFDVGGLENGIVNLINRMPPERFRHMIVALTRCVPSFCERIKRSDVTFMSIEKGEGHGIKLYPTLYRLFREHRPAIVHTRNLAALEMVVPAWAAGVPVRIHGEHGWDASDLEGVSRKFQLLRKAYSPFVSGYVALSKRIESYLTDKVGVRADRVRRICNGVDTERFVPVATRGEIPGSPFNDPGLVVFGAVGRLQAVKDHANLIRAFGELVRGSPDAARRARLMIVGGGPLQAELNALIKAEQLEQHVWMAGEQSNIPLMNSGMNVFVLPSLAEGISNTLLEAMASGLPVVATRVGGNAELVVDGETGLLVPSADPAALAGATAALLADPARAAAFGAAGRTRVCAQFSLDAMVGSYLSLYETRLCAAQPGSAAAIQSRNALH</sequence>
<evidence type="ECO:0000313" key="2">
    <source>
        <dbReference type="EMBL" id="GLT21010.1"/>
    </source>
</evidence>
<organism evidence="2 3">
    <name type="scientific">Zoogloea oryzae</name>
    <dbReference type="NCBI Taxonomy" id="310767"/>
    <lineage>
        <taxon>Bacteria</taxon>
        <taxon>Pseudomonadati</taxon>
        <taxon>Pseudomonadota</taxon>
        <taxon>Betaproteobacteria</taxon>
        <taxon>Rhodocyclales</taxon>
        <taxon>Zoogloeaceae</taxon>
        <taxon>Zoogloea</taxon>
    </lineage>
</organism>
<dbReference type="Gene3D" id="3.40.50.2000">
    <property type="entry name" value="Glycogen Phosphorylase B"/>
    <property type="match status" value="2"/>
</dbReference>
<accession>A0ABQ6F640</accession>
<protein>
    <submittedName>
        <fullName evidence="2">Glycosyl transferase family 1</fullName>
    </submittedName>
</protein>
<dbReference type="InterPro" id="IPR017522">
    <property type="entry name" value="Sugar_tfrase_PEP-CTERM_Stp2"/>
</dbReference>
<dbReference type="InterPro" id="IPR028098">
    <property type="entry name" value="Glyco_trans_4-like_N"/>
</dbReference>
<reference evidence="3" key="1">
    <citation type="journal article" date="2019" name="Int. J. Syst. Evol. Microbiol.">
        <title>The Global Catalogue of Microorganisms (GCM) 10K type strain sequencing project: providing services to taxonomists for standard genome sequencing and annotation.</title>
        <authorList>
            <consortium name="The Broad Institute Genomics Platform"/>
            <consortium name="The Broad Institute Genome Sequencing Center for Infectious Disease"/>
            <person name="Wu L."/>
            <person name="Ma J."/>
        </authorList>
    </citation>
    <scope>NUCLEOTIDE SEQUENCE [LARGE SCALE GENOMIC DNA]</scope>
    <source>
        <strain evidence="3">NBRC 102407</strain>
    </source>
</reference>
<dbReference type="PANTHER" id="PTHR12526:SF636">
    <property type="entry name" value="BLL3647 PROTEIN"/>
    <property type="match status" value="1"/>
</dbReference>
<proteinExistence type="predicted"/>
<comment type="caution">
    <text evidence="2">The sequence shown here is derived from an EMBL/GenBank/DDBJ whole genome shotgun (WGS) entry which is preliminary data.</text>
</comment>
<dbReference type="Pfam" id="PF13692">
    <property type="entry name" value="Glyco_trans_1_4"/>
    <property type="match status" value="1"/>
</dbReference>
<evidence type="ECO:0000313" key="3">
    <source>
        <dbReference type="Proteomes" id="UP001157167"/>
    </source>
</evidence>